<proteinExistence type="predicted"/>
<keyword evidence="1" id="KW-0812">Transmembrane</keyword>
<keyword evidence="1" id="KW-0472">Membrane</keyword>
<accession>A0A392SEB5</accession>
<evidence type="ECO:0000313" key="3">
    <source>
        <dbReference type="Proteomes" id="UP000265520"/>
    </source>
</evidence>
<feature type="transmembrane region" description="Helical" evidence="1">
    <location>
        <begin position="12"/>
        <end position="30"/>
    </location>
</feature>
<reference evidence="2 3" key="1">
    <citation type="journal article" date="2018" name="Front. Plant Sci.">
        <title>Red Clover (Trifolium pratense) and Zigzag Clover (T. medium) - A Picture of Genomic Similarities and Differences.</title>
        <authorList>
            <person name="Dluhosova J."/>
            <person name="Istvanek J."/>
            <person name="Nedelnik J."/>
            <person name="Repkova J."/>
        </authorList>
    </citation>
    <scope>NUCLEOTIDE SEQUENCE [LARGE SCALE GENOMIC DNA]</scope>
    <source>
        <strain evidence="3">cv. 10/8</strain>
        <tissue evidence="2">Leaf</tissue>
    </source>
</reference>
<organism evidence="2 3">
    <name type="scientific">Trifolium medium</name>
    <dbReference type="NCBI Taxonomy" id="97028"/>
    <lineage>
        <taxon>Eukaryota</taxon>
        <taxon>Viridiplantae</taxon>
        <taxon>Streptophyta</taxon>
        <taxon>Embryophyta</taxon>
        <taxon>Tracheophyta</taxon>
        <taxon>Spermatophyta</taxon>
        <taxon>Magnoliopsida</taxon>
        <taxon>eudicotyledons</taxon>
        <taxon>Gunneridae</taxon>
        <taxon>Pentapetalae</taxon>
        <taxon>rosids</taxon>
        <taxon>fabids</taxon>
        <taxon>Fabales</taxon>
        <taxon>Fabaceae</taxon>
        <taxon>Papilionoideae</taxon>
        <taxon>50 kb inversion clade</taxon>
        <taxon>NPAAA clade</taxon>
        <taxon>Hologalegina</taxon>
        <taxon>IRL clade</taxon>
        <taxon>Trifolieae</taxon>
        <taxon>Trifolium</taxon>
    </lineage>
</organism>
<feature type="non-terminal residue" evidence="2">
    <location>
        <position position="1"/>
    </location>
</feature>
<evidence type="ECO:0000313" key="2">
    <source>
        <dbReference type="EMBL" id="MCI47251.1"/>
    </source>
</evidence>
<dbReference type="AlphaFoldDB" id="A0A392SEB5"/>
<protein>
    <submittedName>
        <fullName evidence="2">Uncharacterized protein</fullName>
    </submittedName>
</protein>
<dbReference type="EMBL" id="LXQA010369721">
    <property type="protein sequence ID" value="MCI47251.1"/>
    <property type="molecule type" value="Genomic_DNA"/>
</dbReference>
<keyword evidence="1" id="KW-1133">Transmembrane helix</keyword>
<evidence type="ECO:0000256" key="1">
    <source>
        <dbReference type="SAM" id="Phobius"/>
    </source>
</evidence>
<comment type="caution">
    <text evidence="2">The sequence shown here is derived from an EMBL/GenBank/DDBJ whole genome shotgun (WGS) entry which is preliminary data.</text>
</comment>
<keyword evidence="3" id="KW-1185">Reference proteome</keyword>
<dbReference type="Proteomes" id="UP000265520">
    <property type="component" value="Unassembled WGS sequence"/>
</dbReference>
<sequence length="31" mass="3217">LDDLTKIALGSPPQALALALLSLALTSLYFS</sequence>
<name>A0A392SEB5_9FABA</name>